<dbReference type="SMART" id="SM00977">
    <property type="entry name" value="TilS_C"/>
    <property type="match status" value="1"/>
</dbReference>
<dbReference type="Gene3D" id="3.40.50.620">
    <property type="entry name" value="HUPs"/>
    <property type="match status" value="1"/>
</dbReference>
<dbReference type="Pfam" id="PF01171">
    <property type="entry name" value="ATP_bind_3"/>
    <property type="match status" value="1"/>
</dbReference>
<evidence type="ECO:0000256" key="4">
    <source>
        <dbReference type="ARBA" id="ARBA00022694"/>
    </source>
</evidence>
<keyword evidence="3 8" id="KW-0436">Ligase</keyword>
<dbReference type="GO" id="GO:0032267">
    <property type="term" value="F:tRNA(Ile)-lysidine synthase activity"/>
    <property type="evidence" value="ECO:0007669"/>
    <property type="project" value="UniProtKB-EC"/>
</dbReference>
<name>A0A1H4HET3_9BACI</name>
<evidence type="ECO:0000256" key="5">
    <source>
        <dbReference type="ARBA" id="ARBA00022741"/>
    </source>
</evidence>
<dbReference type="Pfam" id="PF11734">
    <property type="entry name" value="TilS_C"/>
    <property type="match status" value="1"/>
</dbReference>
<reference evidence="11 12" key="1">
    <citation type="submission" date="2016-10" db="EMBL/GenBank/DDBJ databases">
        <authorList>
            <person name="de Groot N.N."/>
        </authorList>
    </citation>
    <scope>NUCLEOTIDE SEQUENCE [LARGE SCALE GENOMIC DNA]</scope>
    <source>
        <strain evidence="11 12">CCM7597</strain>
    </source>
</reference>
<dbReference type="RefSeq" id="WP_093046857.1">
    <property type="nucleotide sequence ID" value="NZ_FNQR01000027.1"/>
</dbReference>
<dbReference type="InterPro" id="IPR011063">
    <property type="entry name" value="TilS/TtcA_N"/>
</dbReference>
<dbReference type="GO" id="GO:0005524">
    <property type="term" value="F:ATP binding"/>
    <property type="evidence" value="ECO:0007669"/>
    <property type="project" value="UniProtKB-UniRule"/>
</dbReference>
<keyword evidence="2 8" id="KW-0963">Cytoplasm</keyword>
<comment type="domain">
    <text evidence="8">The N-terminal region contains the highly conserved SGGXDS motif, predicted to be a P-loop motif involved in ATP binding.</text>
</comment>
<evidence type="ECO:0000256" key="3">
    <source>
        <dbReference type="ARBA" id="ARBA00022598"/>
    </source>
</evidence>
<dbReference type="CDD" id="cd01992">
    <property type="entry name" value="TilS_N"/>
    <property type="match status" value="1"/>
</dbReference>
<dbReference type="PANTHER" id="PTHR43033:SF1">
    <property type="entry name" value="TRNA(ILE)-LYSIDINE SYNTHASE-RELATED"/>
    <property type="match status" value="1"/>
</dbReference>
<evidence type="ECO:0000256" key="7">
    <source>
        <dbReference type="ARBA" id="ARBA00048539"/>
    </source>
</evidence>
<evidence type="ECO:0000256" key="2">
    <source>
        <dbReference type="ARBA" id="ARBA00022490"/>
    </source>
</evidence>
<dbReference type="InterPro" id="IPR012094">
    <property type="entry name" value="tRNA_Ile_lys_synt"/>
</dbReference>
<evidence type="ECO:0000313" key="12">
    <source>
        <dbReference type="Proteomes" id="UP000198584"/>
    </source>
</evidence>
<dbReference type="InterPro" id="IPR012795">
    <property type="entry name" value="tRNA_Ile_lys_synt_N"/>
</dbReference>
<comment type="catalytic activity">
    <reaction evidence="7 8">
        <text>cytidine(34) in tRNA(Ile2) + L-lysine + ATP = lysidine(34) in tRNA(Ile2) + AMP + diphosphate + H(+)</text>
        <dbReference type="Rhea" id="RHEA:43744"/>
        <dbReference type="Rhea" id="RHEA-COMP:10625"/>
        <dbReference type="Rhea" id="RHEA-COMP:10670"/>
        <dbReference type="ChEBI" id="CHEBI:15378"/>
        <dbReference type="ChEBI" id="CHEBI:30616"/>
        <dbReference type="ChEBI" id="CHEBI:32551"/>
        <dbReference type="ChEBI" id="CHEBI:33019"/>
        <dbReference type="ChEBI" id="CHEBI:82748"/>
        <dbReference type="ChEBI" id="CHEBI:83665"/>
        <dbReference type="ChEBI" id="CHEBI:456215"/>
        <dbReference type="EC" id="6.3.4.19"/>
    </reaction>
</comment>
<dbReference type="Gene3D" id="3.30.465.60">
    <property type="match status" value="1"/>
</dbReference>
<dbReference type="HAMAP" id="MF_01161">
    <property type="entry name" value="tRNA_Ile_lys_synt"/>
    <property type="match status" value="1"/>
</dbReference>
<evidence type="ECO:0000259" key="10">
    <source>
        <dbReference type="SMART" id="SM00977"/>
    </source>
</evidence>
<feature type="domain" description="Lysidine-tRNA(Ile) synthetase C-terminal" evidence="10">
    <location>
        <begin position="385"/>
        <end position="459"/>
    </location>
</feature>
<dbReference type="InterPro" id="IPR012796">
    <property type="entry name" value="Lysidine-tRNA-synth_C"/>
</dbReference>
<evidence type="ECO:0000256" key="8">
    <source>
        <dbReference type="HAMAP-Rule" id="MF_01161"/>
    </source>
</evidence>
<evidence type="ECO:0000256" key="6">
    <source>
        <dbReference type="ARBA" id="ARBA00022840"/>
    </source>
</evidence>
<dbReference type="NCBIfam" id="TIGR02432">
    <property type="entry name" value="lysidine_TilS_N"/>
    <property type="match status" value="1"/>
</dbReference>
<dbReference type="GO" id="GO:0006400">
    <property type="term" value="P:tRNA modification"/>
    <property type="evidence" value="ECO:0007669"/>
    <property type="project" value="UniProtKB-UniRule"/>
</dbReference>
<dbReference type="Proteomes" id="UP000198584">
    <property type="component" value="Unassembled WGS sequence"/>
</dbReference>
<dbReference type="STRING" id="571932.SAMN05421743_12744"/>
<dbReference type="AlphaFoldDB" id="A0A1H4HET3"/>
<dbReference type="Pfam" id="PF09179">
    <property type="entry name" value="TilS"/>
    <property type="match status" value="1"/>
</dbReference>
<dbReference type="PANTHER" id="PTHR43033">
    <property type="entry name" value="TRNA(ILE)-LYSIDINE SYNTHASE-RELATED"/>
    <property type="match status" value="1"/>
</dbReference>
<dbReference type="OrthoDB" id="9807403at2"/>
<proteinExistence type="inferred from homology"/>
<keyword evidence="4 8" id="KW-0819">tRNA processing</keyword>
<evidence type="ECO:0000256" key="9">
    <source>
        <dbReference type="SAM" id="MobiDB-lite"/>
    </source>
</evidence>
<protein>
    <recommendedName>
        <fullName evidence="8">tRNA(Ile)-lysidine synthase</fullName>
        <ecNumber evidence="8">6.3.4.19</ecNumber>
    </recommendedName>
    <alternativeName>
        <fullName evidence="8">tRNA(Ile)-2-lysyl-cytidine synthase</fullName>
    </alternativeName>
    <alternativeName>
        <fullName evidence="8">tRNA(Ile)-lysidine synthetase</fullName>
    </alternativeName>
</protein>
<dbReference type="InterPro" id="IPR014729">
    <property type="entry name" value="Rossmann-like_a/b/a_fold"/>
</dbReference>
<dbReference type="SUPFAM" id="SSF82829">
    <property type="entry name" value="MesJ substrate recognition domain-like"/>
    <property type="match status" value="1"/>
</dbReference>
<feature type="region of interest" description="Disordered" evidence="9">
    <location>
        <begin position="444"/>
        <end position="466"/>
    </location>
</feature>
<dbReference type="EMBL" id="FNQR01000027">
    <property type="protein sequence ID" value="SEB20185.1"/>
    <property type="molecule type" value="Genomic_DNA"/>
</dbReference>
<comment type="subcellular location">
    <subcellularLocation>
        <location evidence="1 8">Cytoplasm</location>
    </subcellularLocation>
</comment>
<comment type="similarity">
    <text evidence="8">Belongs to the tRNA(Ile)-lysidine synthase family.</text>
</comment>
<dbReference type="InterPro" id="IPR015262">
    <property type="entry name" value="tRNA_Ile_lys_synt_subst-bd"/>
</dbReference>
<dbReference type="EC" id="6.3.4.19" evidence="8"/>
<dbReference type="SUPFAM" id="SSF52402">
    <property type="entry name" value="Adenine nucleotide alpha hydrolases-like"/>
    <property type="match status" value="1"/>
</dbReference>
<dbReference type="NCBIfam" id="TIGR02433">
    <property type="entry name" value="lysidine_TilS_C"/>
    <property type="match status" value="1"/>
</dbReference>
<feature type="binding site" evidence="8">
    <location>
        <begin position="26"/>
        <end position="31"/>
    </location>
    <ligand>
        <name>ATP</name>
        <dbReference type="ChEBI" id="CHEBI:30616"/>
    </ligand>
</feature>
<dbReference type="SUPFAM" id="SSF56037">
    <property type="entry name" value="PheT/TilS domain"/>
    <property type="match status" value="1"/>
</dbReference>
<accession>A0A1H4HET3</accession>
<dbReference type="GO" id="GO:0005737">
    <property type="term" value="C:cytoplasm"/>
    <property type="evidence" value="ECO:0007669"/>
    <property type="project" value="UniProtKB-SubCell"/>
</dbReference>
<evidence type="ECO:0000256" key="1">
    <source>
        <dbReference type="ARBA" id="ARBA00004496"/>
    </source>
</evidence>
<comment type="function">
    <text evidence="8">Ligates lysine onto the cytidine present at position 34 of the AUA codon-specific tRNA(Ile) that contains the anticodon CAU, in an ATP-dependent manner. Cytidine is converted to lysidine, thus changing the amino acid specificity of the tRNA from methionine to isoleucine.</text>
</comment>
<organism evidence="11 12">
    <name type="scientific">Thalassobacillus cyri</name>
    <dbReference type="NCBI Taxonomy" id="571932"/>
    <lineage>
        <taxon>Bacteria</taxon>
        <taxon>Bacillati</taxon>
        <taxon>Bacillota</taxon>
        <taxon>Bacilli</taxon>
        <taxon>Bacillales</taxon>
        <taxon>Bacillaceae</taxon>
        <taxon>Thalassobacillus</taxon>
    </lineage>
</organism>
<evidence type="ECO:0000313" key="11">
    <source>
        <dbReference type="EMBL" id="SEB20185.1"/>
    </source>
</evidence>
<sequence length="466" mass="54176">MKTAVDSFMERNQMLKPEQTVLVAVSGGPDSMALLHYFTTIRKRWKLRLIAVSVDHGLRGEASAEDLKYVEEMSRQWNIEFIGTSIDVHTYKKQNHLNTQQAARTLRYRFFHQQMEEKKADVLALGHHGDDQAETIVMRLVRGANPVGLTGIPVTREFAGGKIIRPFLGIPKESILTYCEDHRIEPREDASNQDTKYTRNYFRHKILPLLKEENPKLVEHLWKLSQVVKEDQEYLEREAEKLLEQAVDFEKNPKKVSFSISAFKAFPIALQRRSFHLILNYLYDGNSEDFSYIHEEQFFDFLTRNIANAKLDWPGGLWLQRNYERITLHFGDPEKPVPYRSTLDIGDTYRLPDGSELSAKVVSGNHLREDTWTFTCDLTHVELPLIVRTRRAGDRMTWKGMEGSKKIKDIFIDHKIPKELRDSWPVITDQTGKILWLVGLKKSAGPESERPGEWLQIHYKQPKEDT</sequence>
<keyword evidence="5 8" id="KW-0547">Nucleotide-binding</keyword>
<gene>
    <name evidence="8" type="primary">tilS</name>
    <name evidence="11" type="ORF">SAMN05421743_12744</name>
</gene>
<keyword evidence="6 8" id="KW-0067">ATP-binding</keyword>
<keyword evidence="12" id="KW-1185">Reference proteome</keyword>